<dbReference type="InterPro" id="IPR002110">
    <property type="entry name" value="Ankyrin_rpt"/>
</dbReference>
<dbReference type="AlphaFoldDB" id="A0AB34IKT9"/>
<dbReference type="SMART" id="SM00248">
    <property type="entry name" value="ANK"/>
    <property type="match status" value="5"/>
</dbReference>
<dbReference type="PROSITE" id="PS50297">
    <property type="entry name" value="ANK_REP_REGION"/>
    <property type="match status" value="3"/>
</dbReference>
<feature type="repeat" description="ANK" evidence="3">
    <location>
        <begin position="298"/>
        <end position="330"/>
    </location>
</feature>
<dbReference type="PROSITE" id="PS50088">
    <property type="entry name" value="ANK_REPEAT"/>
    <property type="match status" value="3"/>
</dbReference>
<evidence type="ECO:0000256" key="1">
    <source>
        <dbReference type="ARBA" id="ARBA00022737"/>
    </source>
</evidence>
<feature type="repeat" description="ANK" evidence="3">
    <location>
        <begin position="337"/>
        <end position="369"/>
    </location>
</feature>
<dbReference type="SUPFAM" id="SSF48403">
    <property type="entry name" value="Ankyrin repeat"/>
    <property type="match status" value="1"/>
</dbReference>
<keyword evidence="2 3" id="KW-0040">ANK repeat</keyword>
<comment type="caution">
    <text evidence="4">The sequence shown here is derived from an EMBL/GenBank/DDBJ whole genome shotgun (WGS) entry which is preliminary data.</text>
</comment>
<sequence length="504" mass="55328">MHNQRSSAPPDLTAAFPVYAVPLREVMQLSRMVSHEELNPREWEPSKGPLCFVSHQWTSRTAPDPDGVQFAALKDSFSKLHELFTQAHHAAQVGSPPIAPSEYDQLWVWLDYWSIPQAAESGEQRDAAIDSIPYYATSASFMLVLCPPTPHIDTGTVCDLASWERRGWCRLERMAFTLASFSTVSPPKVYIVKGSSSFGRLNNSYFSKPAQSLFKGEFSFEGDRHRLLPVAKTIFKSACLNRKEQDVVAWRKLLAIEHVLFSGCTEWEAASELARRAVTVDSFLEKYELSSVLEHGSAGMTALHYAAYENNPEAVKVLIAGGAKVDARDVEDFPRGGGGTPLFFALRSGCYEASLALLQAGADVNHAATVGPPITNMLSVGHEGLHDNSDEMLALVLRYGADVNATPSWKKPEGSSLPFADLFNGPTMLYCAAHRGQVNKVRMLLQHRADPGVKCSDGAHKGRTPLDAAIERQHGEIVELLESYSKLKIPLFCGSSTIASCTLM</sequence>
<proteinExistence type="predicted"/>
<evidence type="ECO:0000313" key="4">
    <source>
        <dbReference type="EMBL" id="KAL1499941.1"/>
    </source>
</evidence>
<keyword evidence="1" id="KW-0677">Repeat</keyword>
<dbReference type="InterPro" id="IPR036770">
    <property type="entry name" value="Ankyrin_rpt-contain_sf"/>
</dbReference>
<evidence type="ECO:0000256" key="2">
    <source>
        <dbReference type="ARBA" id="ARBA00023043"/>
    </source>
</evidence>
<reference evidence="4 5" key="1">
    <citation type="journal article" date="2024" name="Science">
        <title>Giant polyketide synthase enzymes in the biosynthesis of giant marine polyether toxins.</title>
        <authorList>
            <person name="Fallon T.R."/>
            <person name="Shende V.V."/>
            <person name="Wierzbicki I.H."/>
            <person name="Pendleton A.L."/>
            <person name="Watervoot N.F."/>
            <person name="Auber R.P."/>
            <person name="Gonzalez D.J."/>
            <person name="Wisecaver J.H."/>
            <person name="Moore B.S."/>
        </authorList>
    </citation>
    <scope>NUCLEOTIDE SEQUENCE [LARGE SCALE GENOMIC DNA]</scope>
    <source>
        <strain evidence="4 5">12B1</strain>
    </source>
</reference>
<dbReference type="PRINTS" id="PR01415">
    <property type="entry name" value="ANKYRIN"/>
</dbReference>
<organism evidence="4 5">
    <name type="scientific">Prymnesium parvum</name>
    <name type="common">Toxic golden alga</name>
    <dbReference type="NCBI Taxonomy" id="97485"/>
    <lineage>
        <taxon>Eukaryota</taxon>
        <taxon>Haptista</taxon>
        <taxon>Haptophyta</taxon>
        <taxon>Prymnesiophyceae</taxon>
        <taxon>Prymnesiales</taxon>
        <taxon>Prymnesiaceae</taxon>
        <taxon>Prymnesium</taxon>
    </lineage>
</organism>
<keyword evidence="5" id="KW-1185">Reference proteome</keyword>
<dbReference type="Pfam" id="PF12796">
    <property type="entry name" value="Ank_2"/>
    <property type="match status" value="2"/>
</dbReference>
<dbReference type="Proteomes" id="UP001515480">
    <property type="component" value="Unassembled WGS sequence"/>
</dbReference>
<evidence type="ECO:0000256" key="3">
    <source>
        <dbReference type="PROSITE-ProRule" id="PRU00023"/>
    </source>
</evidence>
<dbReference type="EMBL" id="JBGBPQ010000024">
    <property type="protein sequence ID" value="KAL1499941.1"/>
    <property type="molecule type" value="Genomic_DNA"/>
</dbReference>
<dbReference type="PANTHER" id="PTHR24189:SF50">
    <property type="entry name" value="ANKYRIN REPEAT AND SOCS BOX PROTEIN 2"/>
    <property type="match status" value="1"/>
</dbReference>
<feature type="repeat" description="ANK" evidence="3">
    <location>
        <begin position="424"/>
        <end position="456"/>
    </location>
</feature>
<dbReference type="InterPro" id="IPR050745">
    <property type="entry name" value="Multifunctional_regulatory"/>
</dbReference>
<accession>A0AB34IKT9</accession>
<dbReference type="PANTHER" id="PTHR24189">
    <property type="entry name" value="MYOTROPHIN"/>
    <property type="match status" value="1"/>
</dbReference>
<gene>
    <name evidence="4" type="ORF">AB1Y20_012622</name>
</gene>
<evidence type="ECO:0000313" key="5">
    <source>
        <dbReference type="Proteomes" id="UP001515480"/>
    </source>
</evidence>
<dbReference type="Gene3D" id="1.25.40.20">
    <property type="entry name" value="Ankyrin repeat-containing domain"/>
    <property type="match status" value="2"/>
</dbReference>
<name>A0AB34IKT9_PRYPA</name>
<protein>
    <submittedName>
        <fullName evidence="4">Uncharacterized protein</fullName>
    </submittedName>
</protein>